<evidence type="ECO:0000313" key="2">
    <source>
        <dbReference type="EMBL" id="MFC7247624.1"/>
    </source>
</evidence>
<dbReference type="Pfam" id="PF21806">
    <property type="entry name" value="DUF6879"/>
    <property type="match status" value="1"/>
</dbReference>
<organism evidence="2 3">
    <name type="scientific">Catellatospora aurea</name>
    <dbReference type="NCBI Taxonomy" id="1337874"/>
    <lineage>
        <taxon>Bacteria</taxon>
        <taxon>Bacillati</taxon>
        <taxon>Actinomycetota</taxon>
        <taxon>Actinomycetes</taxon>
        <taxon>Micromonosporales</taxon>
        <taxon>Micromonosporaceae</taxon>
        <taxon>Catellatospora</taxon>
    </lineage>
</organism>
<protein>
    <submittedName>
        <fullName evidence="2">DUF6879 family protein</fullName>
    </submittedName>
</protein>
<evidence type="ECO:0000313" key="3">
    <source>
        <dbReference type="Proteomes" id="UP001596392"/>
    </source>
</evidence>
<gene>
    <name evidence="2" type="ORF">ACFQO7_34610</name>
</gene>
<dbReference type="InterPro" id="IPR049244">
    <property type="entry name" value="DUF6879"/>
</dbReference>
<name>A0ABW2HAK8_9ACTN</name>
<dbReference type="RefSeq" id="WP_376810344.1">
    <property type="nucleotide sequence ID" value="NZ_JBHTAC010000060.1"/>
</dbReference>
<keyword evidence="3" id="KW-1185">Reference proteome</keyword>
<evidence type="ECO:0000259" key="1">
    <source>
        <dbReference type="Pfam" id="PF21806"/>
    </source>
</evidence>
<dbReference type="EMBL" id="JBHTAC010000060">
    <property type="protein sequence ID" value="MFC7247624.1"/>
    <property type="molecule type" value="Genomic_DNA"/>
</dbReference>
<dbReference type="Proteomes" id="UP001596392">
    <property type="component" value="Unassembled WGS sequence"/>
</dbReference>
<reference evidence="3" key="1">
    <citation type="journal article" date="2019" name="Int. J. Syst. Evol. Microbiol.">
        <title>The Global Catalogue of Microorganisms (GCM) 10K type strain sequencing project: providing services to taxonomists for standard genome sequencing and annotation.</title>
        <authorList>
            <consortium name="The Broad Institute Genomics Platform"/>
            <consortium name="The Broad Institute Genome Sequencing Center for Infectious Disease"/>
            <person name="Wu L."/>
            <person name="Ma J."/>
        </authorList>
    </citation>
    <scope>NUCLEOTIDE SEQUENCE [LARGE SCALE GENOMIC DNA]</scope>
    <source>
        <strain evidence="3">CGMCC 1.9106</strain>
    </source>
</reference>
<accession>A0ABW2HAK8</accession>
<sequence length="172" mass="19702">MTPAATVNAHLRRANRSALHLEMRDGYMLDDPMLHAWRAGHRDDPADRTAWWNGWCELVAALTGRGVPVRRARIVSEPVSEYIRYEYDVTFRNLAAGEEVRWLPRRMTTDLALPGNDFWLMDERTLIVNHFSGEGDWLDAELVADPGVVDHCLSAFGAVWERATSHTEYQPR</sequence>
<proteinExistence type="predicted"/>
<feature type="domain" description="DUF6879" evidence="1">
    <location>
        <begin position="6"/>
        <end position="170"/>
    </location>
</feature>
<comment type="caution">
    <text evidence="2">The sequence shown here is derived from an EMBL/GenBank/DDBJ whole genome shotgun (WGS) entry which is preliminary data.</text>
</comment>